<dbReference type="PANTHER" id="PTHR47074:SF48">
    <property type="entry name" value="POLYNUCLEOTIDYL TRANSFERASE, RIBONUCLEASE H-LIKE SUPERFAMILY PROTEIN"/>
    <property type="match status" value="1"/>
</dbReference>
<dbReference type="InterPro" id="IPR044730">
    <property type="entry name" value="RNase_H-like_dom_plant"/>
</dbReference>
<comment type="caution">
    <text evidence="2">The sequence shown here is derived from an EMBL/GenBank/DDBJ whole genome shotgun (WGS) entry which is preliminary data.</text>
</comment>
<keyword evidence="3" id="KW-1185">Reference proteome</keyword>
<dbReference type="SUPFAM" id="SSF53098">
    <property type="entry name" value="Ribonuclease H-like"/>
    <property type="match status" value="1"/>
</dbReference>
<dbReference type="Gene3D" id="3.30.420.10">
    <property type="entry name" value="Ribonuclease H-like superfamily/Ribonuclease H"/>
    <property type="match status" value="1"/>
</dbReference>
<dbReference type="InterPro" id="IPR002156">
    <property type="entry name" value="RNaseH_domain"/>
</dbReference>
<dbReference type="Proteomes" id="UP001459277">
    <property type="component" value="Unassembled WGS sequence"/>
</dbReference>
<feature type="domain" description="RNase H type-1" evidence="1">
    <location>
        <begin position="67"/>
        <end position="147"/>
    </location>
</feature>
<dbReference type="InterPro" id="IPR052929">
    <property type="entry name" value="RNase_H-like_EbsB-rel"/>
</dbReference>
<dbReference type="PANTHER" id="PTHR47074">
    <property type="entry name" value="BNAC02G40300D PROTEIN"/>
    <property type="match status" value="1"/>
</dbReference>
<dbReference type="AlphaFoldDB" id="A0AAW2C993"/>
<evidence type="ECO:0000313" key="3">
    <source>
        <dbReference type="Proteomes" id="UP001459277"/>
    </source>
</evidence>
<dbReference type="GO" id="GO:0004523">
    <property type="term" value="F:RNA-DNA hybrid ribonuclease activity"/>
    <property type="evidence" value="ECO:0007669"/>
    <property type="project" value="InterPro"/>
</dbReference>
<dbReference type="Pfam" id="PF13456">
    <property type="entry name" value="RVT_3"/>
    <property type="match status" value="1"/>
</dbReference>
<evidence type="ECO:0000259" key="1">
    <source>
        <dbReference type="Pfam" id="PF13456"/>
    </source>
</evidence>
<name>A0AAW2C993_9ROSI</name>
<sequence length="155" mass="16945">MAKVVEAPFTKNSVIHGGVLQDPSRLVKRAKDFLEEYRGTRELLAVQHTTTLVQNWEPLVGLNYKVNFDAAVFAEEEASGVGVVVRNDKGEAMASLSAKGPPVQDSKEAEALACRRAMEFMVEAGFMDVVLEGENSTVLKAINSFKHNGSWLGHI</sequence>
<dbReference type="GO" id="GO:0003676">
    <property type="term" value="F:nucleic acid binding"/>
    <property type="evidence" value="ECO:0007669"/>
    <property type="project" value="InterPro"/>
</dbReference>
<dbReference type="InterPro" id="IPR036397">
    <property type="entry name" value="RNaseH_sf"/>
</dbReference>
<dbReference type="CDD" id="cd06222">
    <property type="entry name" value="RNase_H_like"/>
    <property type="match status" value="1"/>
</dbReference>
<evidence type="ECO:0000313" key="2">
    <source>
        <dbReference type="EMBL" id="KAK9994865.1"/>
    </source>
</evidence>
<accession>A0AAW2C993</accession>
<protein>
    <recommendedName>
        <fullName evidence="1">RNase H type-1 domain-containing protein</fullName>
    </recommendedName>
</protein>
<reference evidence="2 3" key="1">
    <citation type="submission" date="2024-01" db="EMBL/GenBank/DDBJ databases">
        <title>A telomere-to-telomere, gap-free genome of sweet tea (Lithocarpus litseifolius).</title>
        <authorList>
            <person name="Zhou J."/>
        </authorList>
    </citation>
    <scope>NUCLEOTIDE SEQUENCE [LARGE SCALE GENOMIC DNA]</scope>
    <source>
        <strain evidence="2">Zhou-2022a</strain>
        <tissue evidence="2">Leaf</tissue>
    </source>
</reference>
<dbReference type="InterPro" id="IPR012337">
    <property type="entry name" value="RNaseH-like_sf"/>
</dbReference>
<dbReference type="EMBL" id="JAZDWU010000008">
    <property type="protein sequence ID" value="KAK9994865.1"/>
    <property type="molecule type" value="Genomic_DNA"/>
</dbReference>
<organism evidence="2 3">
    <name type="scientific">Lithocarpus litseifolius</name>
    <dbReference type="NCBI Taxonomy" id="425828"/>
    <lineage>
        <taxon>Eukaryota</taxon>
        <taxon>Viridiplantae</taxon>
        <taxon>Streptophyta</taxon>
        <taxon>Embryophyta</taxon>
        <taxon>Tracheophyta</taxon>
        <taxon>Spermatophyta</taxon>
        <taxon>Magnoliopsida</taxon>
        <taxon>eudicotyledons</taxon>
        <taxon>Gunneridae</taxon>
        <taxon>Pentapetalae</taxon>
        <taxon>rosids</taxon>
        <taxon>fabids</taxon>
        <taxon>Fagales</taxon>
        <taxon>Fagaceae</taxon>
        <taxon>Lithocarpus</taxon>
    </lineage>
</organism>
<gene>
    <name evidence="2" type="ORF">SO802_024568</name>
</gene>
<proteinExistence type="predicted"/>